<dbReference type="Proteomes" id="UP000309061">
    <property type="component" value="Chromosome"/>
</dbReference>
<feature type="transmembrane region" description="Helical" evidence="1">
    <location>
        <begin position="21"/>
        <end position="44"/>
    </location>
</feature>
<sequence>MKTEDLINALVADNAARQARFSLIFAISLLAGASLAALLFFSAIHLRPDLAAAAATPRLWLKVAVTLALVVTSAKVLPRLGVPGQSVGVWGWALLAGPALLGLGVIAELSLSPMSSWWPKLIGHYARYCLVLIPLLSAGPLFCLFLALRRGAPSNTRIAGAAAGLLASSIGAALYAFHCTDDSPLFGATWYSLAIAMVVAAGYALGPRFLRW</sequence>
<accession>A0A6B8KCA5</accession>
<evidence type="ECO:0000256" key="1">
    <source>
        <dbReference type="SAM" id="Phobius"/>
    </source>
</evidence>
<evidence type="ECO:0000313" key="3">
    <source>
        <dbReference type="Proteomes" id="UP000309061"/>
    </source>
</evidence>
<dbReference type="OrthoDB" id="9816468at2"/>
<organism evidence="2 3">
    <name type="scientific">Methylocystis heyeri</name>
    <dbReference type="NCBI Taxonomy" id="391905"/>
    <lineage>
        <taxon>Bacteria</taxon>
        <taxon>Pseudomonadati</taxon>
        <taxon>Pseudomonadota</taxon>
        <taxon>Alphaproteobacteria</taxon>
        <taxon>Hyphomicrobiales</taxon>
        <taxon>Methylocystaceae</taxon>
        <taxon>Methylocystis</taxon>
    </lineage>
</organism>
<feature type="transmembrane region" description="Helical" evidence="1">
    <location>
        <begin position="158"/>
        <end position="177"/>
    </location>
</feature>
<feature type="transmembrane region" description="Helical" evidence="1">
    <location>
        <begin position="189"/>
        <end position="206"/>
    </location>
</feature>
<keyword evidence="3" id="KW-1185">Reference proteome</keyword>
<keyword evidence="1" id="KW-1133">Transmembrane helix</keyword>
<gene>
    <name evidence="2" type="ORF">H2LOC_002865</name>
</gene>
<dbReference type="EMBL" id="CP046052">
    <property type="protein sequence ID" value="QGM44711.1"/>
    <property type="molecule type" value="Genomic_DNA"/>
</dbReference>
<evidence type="ECO:0000313" key="2">
    <source>
        <dbReference type="EMBL" id="QGM44711.1"/>
    </source>
</evidence>
<keyword evidence="1" id="KW-0812">Transmembrane</keyword>
<dbReference type="Pfam" id="PF06532">
    <property type="entry name" value="NrsF"/>
    <property type="match status" value="1"/>
</dbReference>
<dbReference type="AlphaFoldDB" id="A0A6B8KCA5"/>
<feature type="transmembrane region" description="Helical" evidence="1">
    <location>
        <begin position="89"/>
        <end position="113"/>
    </location>
</feature>
<reference evidence="2 3" key="1">
    <citation type="submission" date="2019-11" db="EMBL/GenBank/DDBJ databases">
        <title>The genome sequence of Methylocystis heyeri.</title>
        <authorList>
            <person name="Oshkin I.Y."/>
            <person name="Miroshnikov K."/>
            <person name="Dedysh S.N."/>
        </authorList>
    </citation>
    <scope>NUCLEOTIDE SEQUENCE [LARGE SCALE GENOMIC DNA]</scope>
    <source>
        <strain evidence="2 3">H2</strain>
    </source>
</reference>
<name>A0A6B8KCA5_9HYPH</name>
<feature type="transmembrane region" description="Helical" evidence="1">
    <location>
        <begin position="125"/>
        <end position="146"/>
    </location>
</feature>
<dbReference type="InterPro" id="IPR009495">
    <property type="entry name" value="NrsF"/>
</dbReference>
<protein>
    <submittedName>
        <fullName evidence="2">DUF1109 family protein</fullName>
    </submittedName>
</protein>
<feature type="transmembrane region" description="Helical" evidence="1">
    <location>
        <begin position="59"/>
        <end position="77"/>
    </location>
</feature>
<dbReference type="KEGG" id="mhey:H2LOC_002865"/>
<proteinExistence type="predicted"/>
<dbReference type="RefSeq" id="WP_136495007.1">
    <property type="nucleotide sequence ID" value="NZ_CP046052.1"/>
</dbReference>
<keyword evidence="1" id="KW-0472">Membrane</keyword>